<dbReference type="EMBL" id="DWZD01000040">
    <property type="protein sequence ID" value="HJA79228.1"/>
    <property type="molecule type" value="Genomic_DNA"/>
</dbReference>
<dbReference type="PIRSF" id="PIRSF006806">
    <property type="entry name" value="FTHF_cligase"/>
    <property type="match status" value="1"/>
</dbReference>
<dbReference type="GO" id="GO:0009396">
    <property type="term" value="P:folic acid-containing compound biosynthetic process"/>
    <property type="evidence" value="ECO:0007669"/>
    <property type="project" value="TreeGrafter"/>
</dbReference>
<feature type="binding site" evidence="4">
    <location>
        <position position="72"/>
    </location>
    <ligand>
        <name>substrate</name>
    </ligand>
</feature>
<reference evidence="6" key="1">
    <citation type="journal article" date="2021" name="PeerJ">
        <title>Extensive microbial diversity within the chicken gut microbiome revealed by metagenomics and culture.</title>
        <authorList>
            <person name="Gilroy R."/>
            <person name="Ravi A."/>
            <person name="Getino M."/>
            <person name="Pursley I."/>
            <person name="Horton D.L."/>
            <person name="Alikhan N.F."/>
            <person name="Baker D."/>
            <person name="Gharbi K."/>
            <person name="Hall N."/>
            <person name="Watson M."/>
            <person name="Adriaenssens E.M."/>
            <person name="Foster-Nyarko E."/>
            <person name="Jarju S."/>
            <person name="Secka A."/>
            <person name="Antonio M."/>
            <person name="Oren A."/>
            <person name="Chaudhuri R.R."/>
            <person name="La Ragione R."/>
            <person name="Hildebrand F."/>
            <person name="Pallen M.J."/>
        </authorList>
    </citation>
    <scope>NUCLEOTIDE SEQUENCE</scope>
    <source>
        <strain evidence="6">5032</strain>
    </source>
</reference>
<evidence type="ECO:0000313" key="7">
    <source>
        <dbReference type="Proteomes" id="UP000823821"/>
    </source>
</evidence>
<comment type="cofactor">
    <cofactor evidence="5">
        <name>Mg(2+)</name>
        <dbReference type="ChEBI" id="CHEBI:18420"/>
    </cofactor>
</comment>
<comment type="similarity">
    <text evidence="1 5">Belongs to the 5-formyltetrahydrofolate cyclo-ligase family.</text>
</comment>
<evidence type="ECO:0000256" key="2">
    <source>
        <dbReference type="ARBA" id="ARBA00022741"/>
    </source>
</evidence>
<proteinExistence type="inferred from homology"/>
<evidence type="ECO:0000256" key="1">
    <source>
        <dbReference type="ARBA" id="ARBA00010638"/>
    </source>
</evidence>
<dbReference type="InterPro" id="IPR037171">
    <property type="entry name" value="NagB/RpiA_transferase-like"/>
</dbReference>
<reference evidence="6" key="2">
    <citation type="submission" date="2021-04" db="EMBL/GenBank/DDBJ databases">
        <authorList>
            <person name="Gilroy R."/>
        </authorList>
    </citation>
    <scope>NUCLEOTIDE SEQUENCE</scope>
    <source>
        <strain evidence="6">5032</strain>
    </source>
</reference>
<name>A0A9D2KQQ5_9BACT</name>
<dbReference type="PANTHER" id="PTHR23407">
    <property type="entry name" value="ATPASE INHIBITOR/5-FORMYLTETRAHYDROFOLATE CYCLO-LIGASE"/>
    <property type="match status" value="1"/>
</dbReference>
<sequence length="216" mass="24153">MYPTLFCKESTMSITPLPEQKKALRSRLLRARRAVPPDQRQELAARAHGHLLVSRVWREARAVALYVSLPDELDTAPLLDAAWHAGKTLYLPRVRQQYGLMDFVAVHNRDELRSGPFNLLEPLDSLPGFGPEQAGGDFCPDLFVVPGVGFDRQGRRLGFGGGYYDRFLSGVRQAAADTPPSLVGLCYACQLLDALPAEAWDERMTHICTDEEWLCL</sequence>
<dbReference type="NCBIfam" id="TIGR02727">
    <property type="entry name" value="MTHFS_bact"/>
    <property type="match status" value="1"/>
</dbReference>
<dbReference type="Pfam" id="PF01812">
    <property type="entry name" value="5-FTHF_cyc-lig"/>
    <property type="match status" value="1"/>
</dbReference>
<dbReference type="AlphaFoldDB" id="A0A9D2KQQ5"/>
<accession>A0A9D2KQQ5</accession>
<dbReference type="Gene3D" id="3.40.50.10420">
    <property type="entry name" value="NagB/RpiA/CoA transferase-like"/>
    <property type="match status" value="1"/>
</dbReference>
<keyword evidence="5" id="KW-0479">Metal-binding</keyword>
<dbReference type="Proteomes" id="UP000823821">
    <property type="component" value="Unassembled WGS sequence"/>
</dbReference>
<organism evidence="6 7">
    <name type="scientific">Candidatus Desulfovibrio intestinavium</name>
    <dbReference type="NCBI Taxonomy" id="2838534"/>
    <lineage>
        <taxon>Bacteria</taxon>
        <taxon>Pseudomonadati</taxon>
        <taxon>Thermodesulfobacteriota</taxon>
        <taxon>Desulfovibrionia</taxon>
        <taxon>Desulfovibrionales</taxon>
        <taxon>Desulfovibrionaceae</taxon>
        <taxon>Desulfovibrio</taxon>
    </lineage>
</organism>
<keyword evidence="2 4" id="KW-0547">Nucleotide-binding</keyword>
<dbReference type="InterPro" id="IPR024185">
    <property type="entry name" value="FTHF_cligase-like_sf"/>
</dbReference>
<dbReference type="EC" id="6.3.3.2" evidence="5"/>
<dbReference type="GO" id="GO:0005524">
    <property type="term" value="F:ATP binding"/>
    <property type="evidence" value="ECO:0007669"/>
    <property type="project" value="UniProtKB-KW"/>
</dbReference>
<keyword evidence="3 4" id="KW-0067">ATP-binding</keyword>
<comment type="catalytic activity">
    <reaction evidence="5">
        <text>(6S)-5-formyl-5,6,7,8-tetrahydrofolate + ATP = (6R)-5,10-methenyltetrahydrofolate + ADP + phosphate</text>
        <dbReference type="Rhea" id="RHEA:10488"/>
        <dbReference type="ChEBI" id="CHEBI:30616"/>
        <dbReference type="ChEBI" id="CHEBI:43474"/>
        <dbReference type="ChEBI" id="CHEBI:57455"/>
        <dbReference type="ChEBI" id="CHEBI:57457"/>
        <dbReference type="ChEBI" id="CHEBI:456216"/>
        <dbReference type="EC" id="6.3.3.2"/>
    </reaction>
</comment>
<dbReference type="PANTHER" id="PTHR23407:SF1">
    <property type="entry name" value="5-FORMYLTETRAHYDROFOLATE CYCLO-LIGASE"/>
    <property type="match status" value="1"/>
</dbReference>
<dbReference type="SUPFAM" id="SSF100950">
    <property type="entry name" value="NagB/RpiA/CoA transferase-like"/>
    <property type="match status" value="1"/>
</dbReference>
<keyword evidence="5" id="KW-0460">Magnesium</keyword>
<evidence type="ECO:0000313" key="6">
    <source>
        <dbReference type="EMBL" id="HJA79228.1"/>
    </source>
</evidence>
<keyword evidence="6" id="KW-0436">Ligase</keyword>
<dbReference type="GO" id="GO:0046872">
    <property type="term" value="F:metal ion binding"/>
    <property type="evidence" value="ECO:0007669"/>
    <property type="project" value="UniProtKB-KW"/>
</dbReference>
<evidence type="ECO:0000256" key="3">
    <source>
        <dbReference type="ARBA" id="ARBA00022840"/>
    </source>
</evidence>
<dbReference type="GO" id="GO:0030272">
    <property type="term" value="F:5-formyltetrahydrofolate cyclo-ligase activity"/>
    <property type="evidence" value="ECO:0007669"/>
    <property type="project" value="UniProtKB-EC"/>
</dbReference>
<feature type="binding site" evidence="4">
    <location>
        <begin position="21"/>
        <end position="25"/>
    </location>
    <ligand>
        <name>ATP</name>
        <dbReference type="ChEBI" id="CHEBI:30616"/>
    </ligand>
</feature>
<protein>
    <recommendedName>
        <fullName evidence="5">5-formyltetrahydrofolate cyclo-ligase</fullName>
        <ecNumber evidence="5">6.3.3.2</ecNumber>
    </recommendedName>
</protein>
<comment type="caution">
    <text evidence="6">The sequence shown here is derived from an EMBL/GenBank/DDBJ whole genome shotgun (WGS) entry which is preliminary data.</text>
</comment>
<evidence type="ECO:0000256" key="5">
    <source>
        <dbReference type="RuleBase" id="RU361279"/>
    </source>
</evidence>
<dbReference type="InterPro" id="IPR002698">
    <property type="entry name" value="FTHF_cligase"/>
</dbReference>
<dbReference type="GO" id="GO:0035999">
    <property type="term" value="P:tetrahydrofolate interconversion"/>
    <property type="evidence" value="ECO:0007669"/>
    <property type="project" value="TreeGrafter"/>
</dbReference>
<feature type="binding site" evidence="4">
    <location>
        <position position="67"/>
    </location>
    <ligand>
        <name>substrate</name>
    </ligand>
</feature>
<evidence type="ECO:0000256" key="4">
    <source>
        <dbReference type="PIRSR" id="PIRSR006806-1"/>
    </source>
</evidence>
<feature type="binding site" evidence="4">
    <location>
        <begin position="156"/>
        <end position="164"/>
    </location>
    <ligand>
        <name>ATP</name>
        <dbReference type="ChEBI" id="CHEBI:30616"/>
    </ligand>
</feature>
<gene>
    <name evidence="6" type="ORF">H9784_06650</name>
</gene>